<evidence type="ECO:0000256" key="1">
    <source>
        <dbReference type="SAM" id="Phobius"/>
    </source>
</evidence>
<evidence type="ECO:0000256" key="2">
    <source>
        <dbReference type="SAM" id="SignalP"/>
    </source>
</evidence>
<keyword evidence="2" id="KW-0732">Signal</keyword>
<keyword evidence="1" id="KW-0472">Membrane</keyword>
<organism evidence="3">
    <name type="scientific">uncultured Sphingomonadaceae bacterium</name>
    <dbReference type="NCBI Taxonomy" id="169976"/>
    <lineage>
        <taxon>Bacteria</taxon>
        <taxon>Pseudomonadati</taxon>
        <taxon>Pseudomonadota</taxon>
        <taxon>Alphaproteobacteria</taxon>
        <taxon>Sphingomonadales</taxon>
        <taxon>Sphingomonadaceae</taxon>
        <taxon>environmental samples</taxon>
    </lineage>
</organism>
<evidence type="ECO:0000313" key="3">
    <source>
        <dbReference type="EMBL" id="CAA9482426.1"/>
    </source>
</evidence>
<keyword evidence="1" id="KW-0812">Transmembrane</keyword>
<feature type="chain" id="PRO_5026774561" evidence="2">
    <location>
        <begin position="23"/>
        <end position="108"/>
    </location>
</feature>
<name>A0A6J4S0W3_9SPHN</name>
<gene>
    <name evidence="3" type="ORF">AVDCRST_MAG39-352</name>
</gene>
<keyword evidence="1" id="KW-1133">Transmembrane helix</keyword>
<dbReference type="EMBL" id="CADCVW010000012">
    <property type="protein sequence ID" value="CAA9482426.1"/>
    <property type="molecule type" value="Genomic_DNA"/>
</dbReference>
<accession>A0A6J4S0W3</accession>
<reference evidence="3" key="1">
    <citation type="submission" date="2020-02" db="EMBL/GenBank/DDBJ databases">
        <authorList>
            <person name="Meier V. D."/>
        </authorList>
    </citation>
    <scope>NUCLEOTIDE SEQUENCE</scope>
    <source>
        <strain evidence="3">AVDCRST_MAG39</strain>
    </source>
</reference>
<protein>
    <submittedName>
        <fullName evidence="3">Uncharacterized protein</fullName>
    </submittedName>
</protein>
<proteinExistence type="predicted"/>
<sequence>MKGRRVVLTLAAGLILALASTAVPGRTRAHYPDIMGCEAGCVVAAAGWPAPYAVDYLGISPVGSADLVGALFGLDRFRPAAFGLTWLFWTAVTAALVLLRRAWSGVDG</sequence>
<dbReference type="AlphaFoldDB" id="A0A6J4S0W3"/>
<feature type="signal peptide" evidence="2">
    <location>
        <begin position="1"/>
        <end position="22"/>
    </location>
</feature>
<feature type="transmembrane region" description="Helical" evidence="1">
    <location>
        <begin position="80"/>
        <end position="99"/>
    </location>
</feature>